<dbReference type="EMBL" id="FQUS01000025">
    <property type="protein sequence ID" value="SHG33397.1"/>
    <property type="molecule type" value="Genomic_DNA"/>
</dbReference>
<name>A0A1M5IYI5_9BACT</name>
<reference evidence="1 2" key="1">
    <citation type="submission" date="2016-11" db="EMBL/GenBank/DDBJ databases">
        <authorList>
            <person name="Jaros S."/>
            <person name="Januszkiewicz K."/>
            <person name="Wedrychowicz H."/>
        </authorList>
    </citation>
    <scope>NUCLEOTIDE SEQUENCE [LARGE SCALE GENOMIC DNA]</scope>
    <source>
        <strain evidence="1 2">DSM 21986</strain>
    </source>
</reference>
<accession>A0A1M5IYI5</accession>
<keyword evidence="2" id="KW-1185">Reference proteome</keyword>
<dbReference type="RefSeq" id="WP_139240369.1">
    <property type="nucleotide sequence ID" value="NZ_FQUS01000025.1"/>
</dbReference>
<dbReference type="OrthoDB" id="663842at2"/>
<protein>
    <submittedName>
        <fullName evidence="1">Uncharacterized protein</fullName>
    </submittedName>
</protein>
<gene>
    <name evidence="1" type="ORF">SAMN05443144_12515</name>
</gene>
<dbReference type="STRING" id="1194090.SAMN05443144_12515"/>
<dbReference type="Proteomes" id="UP000184041">
    <property type="component" value="Unassembled WGS sequence"/>
</dbReference>
<sequence length="156" mass="17979">MKNTALLLWFLLFFGANCYAQTDFINKVRLLYLKAAEEEQACETLIRLTESRNASEKPLLLGYKGSATMMMARHVVNPFSKLSHFKKGRNMLEHAIRADRENVELRFLRYAVQTHAPSFLGYDEHVESDKKFMLQASDSMDETLKKLVGTLLDLDQ</sequence>
<proteinExistence type="predicted"/>
<dbReference type="AlphaFoldDB" id="A0A1M5IYI5"/>
<evidence type="ECO:0000313" key="2">
    <source>
        <dbReference type="Proteomes" id="UP000184041"/>
    </source>
</evidence>
<organism evidence="1 2">
    <name type="scientific">Fodinibius roseus</name>
    <dbReference type="NCBI Taxonomy" id="1194090"/>
    <lineage>
        <taxon>Bacteria</taxon>
        <taxon>Pseudomonadati</taxon>
        <taxon>Balneolota</taxon>
        <taxon>Balneolia</taxon>
        <taxon>Balneolales</taxon>
        <taxon>Balneolaceae</taxon>
        <taxon>Fodinibius</taxon>
    </lineage>
</organism>
<evidence type="ECO:0000313" key="1">
    <source>
        <dbReference type="EMBL" id="SHG33397.1"/>
    </source>
</evidence>